<dbReference type="GO" id="GO:0016020">
    <property type="term" value="C:membrane"/>
    <property type="evidence" value="ECO:0007669"/>
    <property type="project" value="UniProtKB-SubCell"/>
</dbReference>
<accession>A0A110A7B2</accession>
<dbReference type="EMBL" id="FQUA01000011">
    <property type="protein sequence ID" value="SHE95387.1"/>
    <property type="molecule type" value="Genomic_DNA"/>
</dbReference>
<feature type="transmembrane region" description="Helical" evidence="7">
    <location>
        <begin position="128"/>
        <end position="151"/>
    </location>
</feature>
<dbReference type="Proteomes" id="UP000184204">
    <property type="component" value="Unassembled WGS sequence"/>
</dbReference>
<feature type="transmembrane region" description="Helical" evidence="7">
    <location>
        <begin position="36"/>
        <end position="56"/>
    </location>
</feature>
<sequence>MENLLFAFNAVAPSFSIVIFGYLLRRKGVLTEDFIGKGNALCFNVLFPLLVFFNLYDAKNIDFTYLKIIFFCIGVILISVGVLTPLIPKLVKDRRKIGVMIQCMYRGNFMLYGLPFSKSLGGAQSVALATSIMAATLPILNTMGVFVYSAFTDMGEKPSAKKAFLNALKNPIIWGVIMGMFFYLLKLPMPGFLHTAGGDVAKMATPLAFLFLGGQFEFRSAKKNLRVLVIGLITKLVIMPAIFLFPAVYFLGLRGTDLIPVFIFVSAPTAITNYQMAIQFDADYELAGDFLIYSMIFSAFTLFFFIYILRGLGLI</sequence>
<feature type="transmembrane region" description="Helical" evidence="7">
    <location>
        <begin position="225"/>
        <end position="252"/>
    </location>
</feature>
<evidence type="ECO:0000313" key="11">
    <source>
        <dbReference type="Proteomes" id="UP000184204"/>
    </source>
</evidence>
<evidence type="ECO:0000256" key="7">
    <source>
        <dbReference type="SAM" id="Phobius"/>
    </source>
</evidence>
<feature type="transmembrane region" description="Helical" evidence="7">
    <location>
        <begin position="258"/>
        <end position="278"/>
    </location>
</feature>
<keyword evidence="6 7" id="KW-0472">Membrane</keyword>
<evidence type="ECO:0000256" key="4">
    <source>
        <dbReference type="ARBA" id="ARBA00022692"/>
    </source>
</evidence>
<protein>
    <submittedName>
        <fullName evidence="8">Membrane transport protein</fullName>
    </submittedName>
</protein>
<evidence type="ECO:0000313" key="10">
    <source>
        <dbReference type="Proteomes" id="UP000068026"/>
    </source>
</evidence>
<keyword evidence="10" id="KW-1185">Reference proteome</keyword>
<name>A0A110A7B2_ANAPI</name>
<evidence type="ECO:0000256" key="3">
    <source>
        <dbReference type="ARBA" id="ARBA00022475"/>
    </source>
</evidence>
<dbReference type="AlphaFoldDB" id="A0A110A7B2"/>
<dbReference type="EMBL" id="CP014223">
    <property type="protein sequence ID" value="AMJ41900.1"/>
    <property type="molecule type" value="Genomic_DNA"/>
</dbReference>
<feature type="transmembrane region" description="Helical" evidence="7">
    <location>
        <begin position="163"/>
        <end position="185"/>
    </location>
</feature>
<dbReference type="InterPro" id="IPR004776">
    <property type="entry name" value="Mem_transp_PIN-like"/>
</dbReference>
<keyword evidence="3" id="KW-1003">Cell membrane</keyword>
<keyword evidence="4 7" id="KW-0812">Transmembrane</keyword>
<feature type="transmembrane region" description="Helical" evidence="7">
    <location>
        <begin position="290"/>
        <end position="309"/>
    </location>
</feature>
<evidence type="ECO:0000313" key="8">
    <source>
        <dbReference type="EMBL" id="AMJ41900.1"/>
    </source>
</evidence>
<evidence type="ECO:0000256" key="1">
    <source>
        <dbReference type="ARBA" id="ARBA00004141"/>
    </source>
</evidence>
<dbReference type="KEGG" id="cpro:CPRO_23330"/>
<evidence type="ECO:0000256" key="2">
    <source>
        <dbReference type="ARBA" id="ARBA00022448"/>
    </source>
</evidence>
<dbReference type="RefSeq" id="WP_066051856.1">
    <property type="nucleotide sequence ID" value="NZ_CP014223.1"/>
</dbReference>
<evidence type="ECO:0000256" key="6">
    <source>
        <dbReference type="ARBA" id="ARBA00023136"/>
    </source>
</evidence>
<organism evidence="9 11">
    <name type="scientific">Anaerotignum propionicum DSM 1682</name>
    <dbReference type="NCBI Taxonomy" id="991789"/>
    <lineage>
        <taxon>Bacteria</taxon>
        <taxon>Bacillati</taxon>
        <taxon>Bacillota</taxon>
        <taxon>Clostridia</taxon>
        <taxon>Lachnospirales</taxon>
        <taxon>Anaerotignaceae</taxon>
        <taxon>Anaerotignum</taxon>
    </lineage>
</organism>
<dbReference type="PANTHER" id="PTHR36838:SF4">
    <property type="entry name" value="AUXIN EFFLUX CARRIER FAMILY PROTEIN"/>
    <property type="match status" value="1"/>
</dbReference>
<evidence type="ECO:0000313" key="9">
    <source>
        <dbReference type="EMBL" id="SHE95387.1"/>
    </source>
</evidence>
<reference evidence="10" key="2">
    <citation type="submission" date="2016-01" db="EMBL/GenBank/DDBJ databases">
        <authorList>
            <person name="Poehlein A."/>
            <person name="Schlien K."/>
            <person name="Gottschalk G."/>
            <person name="Buckel W."/>
            <person name="Daniel R."/>
        </authorList>
    </citation>
    <scope>NUCLEOTIDE SEQUENCE [LARGE SCALE GENOMIC DNA]</scope>
    <source>
        <strain evidence="10">X2</strain>
    </source>
</reference>
<gene>
    <name evidence="8" type="ORF">CPRO_23330</name>
    <name evidence="9" type="ORF">SAMN02745151_02324</name>
</gene>
<dbReference type="GO" id="GO:0055085">
    <property type="term" value="P:transmembrane transport"/>
    <property type="evidence" value="ECO:0007669"/>
    <property type="project" value="InterPro"/>
</dbReference>
<dbReference type="PANTHER" id="PTHR36838">
    <property type="entry name" value="AUXIN EFFLUX CARRIER FAMILY PROTEIN"/>
    <property type="match status" value="1"/>
</dbReference>
<evidence type="ECO:0000256" key="5">
    <source>
        <dbReference type="ARBA" id="ARBA00022989"/>
    </source>
</evidence>
<dbReference type="Pfam" id="PF03547">
    <property type="entry name" value="Mem_trans"/>
    <property type="match status" value="1"/>
</dbReference>
<reference evidence="11" key="4">
    <citation type="submission" date="2016-11" db="EMBL/GenBank/DDBJ databases">
        <authorList>
            <person name="Jaros S."/>
            <person name="Januszkiewicz K."/>
            <person name="Wedrychowicz H."/>
        </authorList>
    </citation>
    <scope>NUCLEOTIDE SEQUENCE [LARGE SCALE GENOMIC DNA]</scope>
    <source>
        <strain evidence="11">DSM 1682</strain>
    </source>
</reference>
<dbReference type="OrthoDB" id="9794315at2"/>
<proteinExistence type="predicted"/>
<feature type="transmembrane region" description="Helical" evidence="7">
    <location>
        <begin position="6"/>
        <end position="24"/>
    </location>
</feature>
<reference evidence="9" key="3">
    <citation type="submission" date="2016-11" db="EMBL/GenBank/DDBJ databases">
        <authorList>
            <person name="Varghese N."/>
            <person name="Submissions S."/>
        </authorList>
    </citation>
    <scope>NUCLEOTIDE SEQUENCE</scope>
    <source>
        <strain evidence="9">DSM 1682</strain>
    </source>
</reference>
<reference evidence="8 10" key="1">
    <citation type="journal article" date="2016" name="Genome Announc.">
        <title>Complete Genome Sequence of the Amino Acid-Fermenting Clostridium propionicum X2 (DSM 1682).</title>
        <authorList>
            <person name="Poehlein A."/>
            <person name="Schlien K."/>
            <person name="Chowdhury N.P."/>
            <person name="Gottschalk G."/>
            <person name="Buckel W."/>
            <person name="Daniel R."/>
        </authorList>
    </citation>
    <scope>NUCLEOTIDE SEQUENCE [LARGE SCALE GENOMIC DNA]</scope>
    <source>
        <strain evidence="8 10">X2</strain>
    </source>
</reference>
<dbReference type="Proteomes" id="UP000068026">
    <property type="component" value="Chromosome"/>
</dbReference>
<comment type="subcellular location">
    <subcellularLocation>
        <location evidence="1">Membrane</location>
        <topology evidence="1">Multi-pass membrane protein</topology>
    </subcellularLocation>
</comment>
<feature type="transmembrane region" description="Helical" evidence="7">
    <location>
        <begin position="68"/>
        <end position="87"/>
    </location>
</feature>
<keyword evidence="5 7" id="KW-1133">Transmembrane helix</keyword>
<keyword evidence="2" id="KW-0813">Transport</keyword>